<name>A0A0N4YRW2_NIPBR</name>
<proteinExistence type="predicted"/>
<organism evidence="3">
    <name type="scientific">Nippostrongylus brasiliensis</name>
    <name type="common">Rat hookworm</name>
    <dbReference type="NCBI Taxonomy" id="27835"/>
    <lineage>
        <taxon>Eukaryota</taxon>
        <taxon>Metazoa</taxon>
        <taxon>Ecdysozoa</taxon>
        <taxon>Nematoda</taxon>
        <taxon>Chromadorea</taxon>
        <taxon>Rhabditida</taxon>
        <taxon>Rhabditina</taxon>
        <taxon>Rhabditomorpha</taxon>
        <taxon>Strongyloidea</taxon>
        <taxon>Heligmosomidae</taxon>
        <taxon>Nippostrongylus</taxon>
    </lineage>
</organism>
<dbReference type="AlphaFoldDB" id="A0A0N4YRW2"/>
<dbReference type="WBParaSite" id="NBR_0001998401-mRNA-1">
    <property type="protein sequence ID" value="NBR_0001998401-mRNA-1"/>
    <property type="gene ID" value="NBR_0001998401"/>
</dbReference>
<dbReference type="EMBL" id="UYSL01024680">
    <property type="protein sequence ID" value="VDL83721.1"/>
    <property type="molecule type" value="Genomic_DNA"/>
</dbReference>
<reference evidence="1 2" key="2">
    <citation type="submission" date="2018-11" db="EMBL/GenBank/DDBJ databases">
        <authorList>
            <consortium name="Pathogen Informatics"/>
        </authorList>
    </citation>
    <scope>NUCLEOTIDE SEQUENCE [LARGE SCALE GENOMIC DNA]</scope>
</reference>
<reference evidence="3" key="1">
    <citation type="submission" date="2017-02" db="UniProtKB">
        <authorList>
            <consortium name="WormBaseParasite"/>
        </authorList>
    </citation>
    <scope>IDENTIFICATION</scope>
</reference>
<keyword evidence="2" id="KW-1185">Reference proteome</keyword>
<evidence type="ECO:0000313" key="1">
    <source>
        <dbReference type="EMBL" id="VDL83721.1"/>
    </source>
</evidence>
<protein>
    <submittedName>
        <fullName evidence="3">Secreted protein</fullName>
    </submittedName>
</protein>
<gene>
    <name evidence="1" type="ORF">NBR_LOCUS19985</name>
</gene>
<dbReference type="Proteomes" id="UP000271162">
    <property type="component" value="Unassembled WGS sequence"/>
</dbReference>
<sequence>MKVLLLGGCKLAQNCLFSSALGVIDPRRLQGKQPSTSRRRALECVPKNSCFDKDRHFVTPFIVTLADIYA</sequence>
<accession>A0A0N4YRW2</accession>
<evidence type="ECO:0000313" key="2">
    <source>
        <dbReference type="Proteomes" id="UP000271162"/>
    </source>
</evidence>
<evidence type="ECO:0000313" key="3">
    <source>
        <dbReference type="WBParaSite" id="NBR_0001998401-mRNA-1"/>
    </source>
</evidence>